<keyword evidence="7" id="KW-1185">Reference proteome</keyword>
<dbReference type="GO" id="GO:0004497">
    <property type="term" value="F:monooxygenase activity"/>
    <property type="evidence" value="ECO:0007669"/>
    <property type="project" value="UniProtKB-KW"/>
</dbReference>
<dbReference type="InterPro" id="IPR036188">
    <property type="entry name" value="FAD/NAD-bd_sf"/>
</dbReference>
<dbReference type="Proteomes" id="UP000789759">
    <property type="component" value="Unassembled WGS sequence"/>
</dbReference>
<dbReference type="InterPro" id="IPR002938">
    <property type="entry name" value="FAD-bd"/>
</dbReference>
<evidence type="ECO:0000256" key="1">
    <source>
        <dbReference type="ARBA" id="ARBA00022630"/>
    </source>
</evidence>
<dbReference type="AlphaFoldDB" id="A0A9N8VRU3"/>
<reference evidence="6" key="1">
    <citation type="submission" date="2021-06" db="EMBL/GenBank/DDBJ databases">
        <authorList>
            <person name="Kallberg Y."/>
            <person name="Tangrot J."/>
            <person name="Rosling A."/>
        </authorList>
    </citation>
    <scope>NUCLEOTIDE SEQUENCE</scope>
    <source>
        <strain evidence="6">FL966</strain>
    </source>
</reference>
<sequence>METSVNKIPTILIIGAGVGGLSFYQSARKNLDQKFNVKIFDRETSPQERWEGYNICVSRKGVTSLFYCTPSKVQDRLIEAIPSPTSKEHHSTMIIDHAGKLLFSAPQQNFNIYEMEPLKHDFAGIVAYRNILRDVLLDGVDVQWGKKCVGYEESEDGVWALFDDGTREFGDLLIGSDGINSPIRKQMVPNLKILDPGVTSVDIDVVIPKYMADKLMNIYKNAIIQWSLGKNGDAFLSSMRYIPVNESDEPRYRLNFAYHYPTILDINDENNKLVDDDNPESVVKHTISRIKQLRPPGELRDLIIEILSLALHSNSGYSEKYPFRTYNPIRRRQLRDIDPLSVPDWKDGRVVLLGDAAHAMNPILGLGANNAMQDADLLTKELINSEKHALKQAIPLENFGLFARNFILRAYNMFMHAAAFIQTRH</sequence>
<name>A0A9N8VRU3_9GLOM</name>
<dbReference type="EMBL" id="CAJVQA010000169">
    <property type="protein sequence ID" value="CAG8460038.1"/>
    <property type="molecule type" value="Genomic_DNA"/>
</dbReference>
<keyword evidence="4" id="KW-0503">Monooxygenase</keyword>
<gene>
    <name evidence="6" type="ORF">CPELLU_LOCUS581</name>
</gene>
<dbReference type="GO" id="GO:0071949">
    <property type="term" value="F:FAD binding"/>
    <property type="evidence" value="ECO:0007669"/>
    <property type="project" value="InterPro"/>
</dbReference>
<evidence type="ECO:0000259" key="5">
    <source>
        <dbReference type="Pfam" id="PF01494"/>
    </source>
</evidence>
<dbReference type="Pfam" id="PF01494">
    <property type="entry name" value="FAD_binding_3"/>
    <property type="match status" value="1"/>
</dbReference>
<dbReference type="Gene3D" id="3.50.50.60">
    <property type="entry name" value="FAD/NAD(P)-binding domain"/>
    <property type="match status" value="1"/>
</dbReference>
<dbReference type="PANTHER" id="PTHR47178:SF6">
    <property type="entry name" value="FAD-BINDING DOMAIN-CONTAINING PROTEIN"/>
    <property type="match status" value="1"/>
</dbReference>
<feature type="domain" description="FAD-binding" evidence="5">
    <location>
        <begin position="341"/>
        <end position="387"/>
    </location>
</feature>
<evidence type="ECO:0000256" key="2">
    <source>
        <dbReference type="ARBA" id="ARBA00022827"/>
    </source>
</evidence>
<evidence type="ECO:0000256" key="4">
    <source>
        <dbReference type="ARBA" id="ARBA00023033"/>
    </source>
</evidence>
<accession>A0A9N8VRU3</accession>
<keyword evidence="3" id="KW-0560">Oxidoreductase</keyword>
<dbReference type="SUPFAM" id="SSF51905">
    <property type="entry name" value="FAD/NAD(P)-binding domain"/>
    <property type="match status" value="1"/>
</dbReference>
<keyword evidence="2" id="KW-0274">FAD</keyword>
<dbReference type="OrthoDB" id="655030at2759"/>
<evidence type="ECO:0000313" key="7">
    <source>
        <dbReference type="Proteomes" id="UP000789759"/>
    </source>
</evidence>
<dbReference type="PANTHER" id="PTHR47178">
    <property type="entry name" value="MONOOXYGENASE, FAD-BINDING"/>
    <property type="match status" value="1"/>
</dbReference>
<dbReference type="PRINTS" id="PR00420">
    <property type="entry name" value="RNGMNOXGNASE"/>
</dbReference>
<protein>
    <submittedName>
        <fullName evidence="6">7062_t:CDS:1</fullName>
    </submittedName>
</protein>
<proteinExistence type="predicted"/>
<keyword evidence="1" id="KW-0285">Flavoprotein</keyword>
<evidence type="ECO:0000256" key="3">
    <source>
        <dbReference type="ARBA" id="ARBA00023002"/>
    </source>
</evidence>
<organism evidence="6 7">
    <name type="scientific">Cetraspora pellucida</name>
    <dbReference type="NCBI Taxonomy" id="1433469"/>
    <lineage>
        <taxon>Eukaryota</taxon>
        <taxon>Fungi</taxon>
        <taxon>Fungi incertae sedis</taxon>
        <taxon>Mucoromycota</taxon>
        <taxon>Glomeromycotina</taxon>
        <taxon>Glomeromycetes</taxon>
        <taxon>Diversisporales</taxon>
        <taxon>Gigasporaceae</taxon>
        <taxon>Cetraspora</taxon>
    </lineage>
</organism>
<evidence type="ECO:0000313" key="6">
    <source>
        <dbReference type="EMBL" id="CAG8460038.1"/>
    </source>
</evidence>
<comment type="caution">
    <text evidence="6">The sequence shown here is derived from an EMBL/GenBank/DDBJ whole genome shotgun (WGS) entry which is preliminary data.</text>
</comment>